<evidence type="ECO:0000256" key="2">
    <source>
        <dbReference type="SAM" id="Coils"/>
    </source>
</evidence>
<evidence type="ECO:0000313" key="4">
    <source>
        <dbReference type="EMBL" id="KAK2116219.1"/>
    </source>
</evidence>
<evidence type="ECO:0000313" key="5">
    <source>
        <dbReference type="Proteomes" id="UP001266305"/>
    </source>
</evidence>
<reference evidence="4 5" key="1">
    <citation type="submission" date="2023-05" db="EMBL/GenBank/DDBJ databases">
        <title>B98-5 Cell Line De Novo Hybrid Assembly: An Optical Mapping Approach.</title>
        <authorList>
            <person name="Kananen K."/>
            <person name="Auerbach J.A."/>
            <person name="Kautto E."/>
            <person name="Blachly J.S."/>
        </authorList>
    </citation>
    <scope>NUCLEOTIDE SEQUENCE [LARGE SCALE GENOMIC DNA]</scope>
    <source>
        <strain evidence="4">B95-8</strain>
        <tissue evidence="4">Cell line</tissue>
    </source>
</reference>
<protein>
    <recommendedName>
        <fullName evidence="3">CCDC144C-like coiled-coil domain-containing protein</fullName>
    </recommendedName>
</protein>
<evidence type="ECO:0000259" key="3">
    <source>
        <dbReference type="Pfam" id="PF14915"/>
    </source>
</evidence>
<feature type="domain" description="CCDC144C-like coiled-coil" evidence="3">
    <location>
        <begin position="43"/>
        <end position="89"/>
    </location>
</feature>
<name>A0ABQ9W3L4_SAGOE</name>
<comment type="caution">
    <text evidence="4">The sequence shown here is derived from an EMBL/GenBank/DDBJ whole genome shotgun (WGS) entry which is preliminary data.</text>
</comment>
<organism evidence="4 5">
    <name type="scientific">Saguinus oedipus</name>
    <name type="common">Cotton-top tamarin</name>
    <name type="synonym">Oedipomidas oedipus</name>
    <dbReference type="NCBI Taxonomy" id="9490"/>
    <lineage>
        <taxon>Eukaryota</taxon>
        <taxon>Metazoa</taxon>
        <taxon>Chordata</taxon>
        <taxon>Craniata</taxon>
        <taxon>Vertebrata</taxon>
        <taxon>Euteleostomi</taxon>
        <taxon>Mammalia</taxon>
        <taxon>Eutheria</taxon>
        <taxon>Euarchontoglires</taxon>
        <taxon>Primates</taxon>
        <taxon>Haplorrhini</taxon>
        <taxon>Platyrrhini</taxon>
        <taxon>Cebidae</taxon>
        <taxon>Callitrichinae</taxon>
        <taxon>Saguinus</taxon>
    </lineage>
</organism>
<feature type="coiled-coil region" evidence="2">
    <location>
        <begin position="1"/>
        <end position="64"/>
    </location>
</feature>
<sequence>MDKMKADMSDLQSRNEILSEKLSNAENETISLQIQLHNATDAQLDDAHKKVNRLEKTISTLHDQFQALASNIRSESEKQSLLLQENEELLD</sequence>
<proteinExistence type="predicted"/>
<keyword evidence="1 2" id="KW-0175">Coiled coil</keyword>
<evidence type="ECO:0000256" key="1">
    <source>
        <dbReference type="ARBA" id="ARBA00023054"/>
    </source>
</evidence>
<keyword evidence="5" id="KW-1185">Reference proteome</keyword>
<dbReference type="Pfam" id="PF14915">
    <property type="entry name" value="CCDC144C"/>
    <property type="match status" value="1"/>
</dbReference>
<accession>A0ABQ9W3L4</accession>
<gene>
    <name evidence="4" type="ORF">P7K49_006845</name>
</gene>
<dbReference type="Proteomes" id="UP001266305">
    <property type="component" value="Unassembled WGS sequence"/>
</dbReference>
<dbReference type="InterPro" id="IPR039497">
    <property type="entry name" value="CC144C-like_CC_dom"/>
</dbReference>
<dbReference type="EMBL" id="JASSZA010000003">
    <property type="protein sequence ID" value="KAK2116219.1"/>
    <property type="molecule type" value="Genomic_DNA"/>
</dbReference>